<dbReference type="Proteomes" id="UP001162640">
    <property type="component" value="Unassembled WGS sequence"/>
</dbReference>
<feature type="domain" description="MYND-type" evidence="5">
    <location>
        <begin position="88"/>
        <end position="129"/>
    </location>
</feature>
<evidence type="ECO:0000256" key="3">
    <source>
        <dbReference type="ARBA" id="ARBA00022833"/>
    </source>
</evidence>
<organism evidence="6 7">
    <name type="scientific">Triparma laevis f. inornata</name>
    <dbReference type="NCBI Taxonomy" id="1714386"/>
    <lineage>
        <taxon>Eukaryota</taxon>
        <taxon>Sar</taxon>
        <taxon>Stramenopiles</taxon>
        <taxon>Ochrophyta</taxon>
        <taxon>Bolidophyceae</taxon>
        <taxon>Parmales</taxon>
        <taxon>Triparmaceae</taxon>
        <taxon>Triparma</taxon>
    </lineage>
</organism>
<dbReference type="Pfam" id="PF01753">
    <property type="entry name" value="zf-MYND"/>
    <property type="match status" value="1"/>
</dbReference>
<dbReference type="SUPFAM" id="SSF144232">
    <property type="entry name" value="HIT/MYND zinc finger-like"/>
    <property type="match status" value="1"/>
</dbReference>
<keyword evidence="1" id="KW-0479">Metal-binding</keyword>
<dbReference type="PROSITE" id="PS01360">
    <property type="entry name" value="ZF_MYND_1"/>
    <property type="match status" value="1"/>
</dbReference>
<reference evidence="7" key="1">
    <citation type="journal article" date="2023" name="Commun. Biol.">
        <title>Genome analysis of Parmales, the sister group of diatoms, reveals the evolutionary specialization of diatoms from phago-mixotrophs to photoautotrophs.</title>
        <authorList>
            <person name="Ban H."/>
            <person name="Sato S."/>
            <person name="Yoshikawa S."/>
            <person name="Yamada K."/>
            <person name="Nakamura Y."/>
            <person name="Ichinomiya M."/>
            <person name="Sato N."/>
            <person name="Blanc-Mathieu R."/>
            <person name="Endo H."/>
            <person name="Kuwata A."/>
            <person name="Ogata H."/>
        </authorList>
    </citation>
    <scope>NUCLEOTIDE SEQUENCE [LARGE SCALE GENOMIC DNA]</scope>
</reference>
<evidence type="ECO:0000256" key="1">
    <source>
        <dbReference type="ARBA" id="ARBA00022723"/>
    </source>
</evidence>
<evidence type="ECO:0000313" key="6">
    <source>
        <dbReference type="EMBL" id="GMH93232.1"/>
    </source>
</evidence>
<dbReference type="InterPro" id="IPR002893">
    <property type="entry name" value="Znf_MYND"/>
</dbReference>
<keyword evidence="2 4" id="KW-0863">Zinc-finger</keyword>
<dbReference type="PROSITE" id="PS50865">
    <property type="entry name" value="ZF_MYND_2"/>
    <property type="match status" value="1"/>
</dbReference>
<evidence type="ECO:0000256" key="4">
    <source>
        <dbReference type="PROSITE-ProRule" id="PRU00134"/>
    </source>
</evidence>
<comment type="caution">
    <text evidence="6">The sequence shown here is derived from an EMBL/GenBank/DDBJ whole genome shotgun (WGS) entry which is preliminary data.</text>
</comment>
<dbReference type="GO" id="GO:0008270">
    <property type="term" value="F:zinc ion binding"/>
    <property type="evidence" value="ECO:0007669"/>
    <property type="project" value="UniProtKB-KW"/>
</dbReference>
<dbReference type="EMBL" id="BLQM01000517">
    <property type="protein sequence ID" value="GMH93232.1"/>
    <property type="molecule type" value="Genomic_DNA"/>
</dbReference>
<evidence type="ECO:0000259" key="5">
    <source>
        <dbReference type="PROSITE" id="PS50865"/>
    </source>
</evidence>
<dbReference type="AlphaFoldDB" id="A0A9W7BT33"/>
<evidence type="ECO:0000256" key="2">
    <source>
        <dbReference type="ARBA" id="ARBA00022771"/>
    </source>
</evidence>
<evidence type="ECO:0000313" key="7">
    <source>
        <dbReference type="Proteomes" id="UP001162640"/>
    </source>
</evidence>
<protein>
    <recommendedName>
        <fullName evidence="5">MYND-type domain-containing protein</fullName>
    </recommendedName>
</protein>
<gene>
    <name evidence="6" type="ORF">TL16_g12571</name>
</gene>
<dbReference type="Gene3D" id="6.10.140.2220">
    <property type="match status" value="1"/>
</dbReference>
<name>A0A9W7BT33_9STRA</name>
<keyword evidence="3" id="KW-0862">Zinc</keyword>
<accession>A0A9W7BT33</accession>
<sequence>MHTKKPREVMAKKKTLNAVELEEYKKRYDKVLNKTQSHQAALGAVARQMNPNGDVVEMDENFMKALSEMSGNLTTGAKGEELGDTMVCAWCRKAAVGGAPLQKCGRCRKVFYCNKECQTKAWKGHKKVCQPVVLPKNKKKRLGLNWEQLDKYGRAPATGKFIELKVTHDESMSRQVMGCRDGDGIIKRITCYNNSRSLAGFSIGKTFKWEHPIYQQFMDGSSGGRVEQEGVQNINIS</sequence>
<proteinExistence type="predicted"/>